<dbReference type="SMART" id="SM00894">
    <property type="entry name" value="Excalibur"/>
    <property type="match status" value="1"/>
</dbReference>
<evidence type="ECO:0000313" key="4">
    <source>
        <dbReference type="Proteomes" id="UP000282837"/>
    </source>
</evidence>
<feature type="domain" description="Excalibur calcium-binding" evidence="2">
    <location>
        <begin position="81"/>
        <end position="117"/>
    </location>
</feature>
<dbReference type="OrthoDB" id="9805504at2"/>
<comment type="caution">
    <text evidence="3">The sequence shown here is derived from an EMBL/GenBank/DDBJ whole genome shotgun (WGS) entry which is preliminary data.</text>
</comment>
<dbReference type="Proteomes" id="UP000282837">
    <property type="component" value="Unassembled WGS sequence"/>
</dbReference>
<sequence>MTKHYPEHSRKRRPRPNPIRQQRRNEESGSWWPILLLAAVIGAGAGILSNPTGASAWLAKARPVAVSVGLTRVREPQSGDYWAGCNDARAAGTAPIYAGEPGYRSDMDGDSDGIACESHG</sequence>
<accession>A0A3S2Y5L0</accession>
<dbReference type="Pfam" id="PF05901">
    <property type="entry name" value="Excalibur"/>
    <property type="match status" value="1"/>
</dbReference>
<dbReference type="AlphaFoldDB" id="A0A3S2Y5L0"/>
<evidence type="ECO:0000259" key="2">
    <source>
        <dbReference type="SMART" id="SM00894"/>
    </source>
</evidence>
<dbReference type="InterPro" id="IPR008613">
    <property type="entry name" value="Excalibur_Ca-bd_domain"/>
</dbReference>
<reference evidence="3 4" key="1">
    <citation type="submission" date="2019-01" db="EMBL/GenBank/DDBJ databases">
        <authorList>
            <person name="Chen W.-M."/>
        </authorList>
    </citation>
    <scope>NUCLEOTIDE SEQUENCE [LARGE SCALE GENOMIC DNA]</scope>
    <source>
        <strain evidence="3 4">FSY-9</strain>
    </source>
</reference>
<dbReference type="EMBL" id="SACO01000010">
    <property type="protein sequence ID" value="RVU04040.1"/>
    <property type="molecule type" value="Genomic_DNA"/>
</dbReference>
<keyword evidence="4" id="KW-1185">Reference proteome</keyword>
<feature type="region of interest" description="Disordered" evidence="1">
    <location>
        <begin position="1"/>
        <end position="27"/>
    </location>
</feature>
<evidence type="ECO:0000256" key="1">
    <source>
        <dbReference type="SAM" id="MobiDB-lite"/>
    </source>
</evidence>
<protein>
    <submittedName>
        <fullName evidence="3">Excalibur calcium-binding domain-containing protein</fullName>
    </submittedName>
</protein>
<gene>
    <name evidence="3" type="ORF">EOE18_12720</name>
</gene>
<evidence type="ECO:0000313" key="3">
    <source>
        <dbReference type="EMBL" id="RVU04040.1"/>
    </source>
</evidence>
<organism evidence="3 4">
    <name type="scientific">Novosphingobium umbonatum</name>
    <dbReference type="NCBI Taxonomy" id="1908524"/>
    <lineage>
        <taxon>Bacteria</taxon>
        <taxon>Pseudomonadati</taxon>
        <taxon>Pseudomonadota</taxon>
        <taxon>Alphaproteobacteria</taxon>
        <taxon>Sphingomonadales</taxon>
        <taxon>Sphingomonadaceae</taxon>
        <taxon>Novosphingobium</taxon>
    </lineage>
</organism>
<dbReference type="RefSeq" id="WP_127710099.1">
    <property type="nucleotide sequence ID" value="NZ_SACO01000010.1"/>
</dbReference>
<name>A0A3S2Y5L0_9SPHN</name>
<proteinExistence type="predicted"/>